<evidence type="ECO:0000256" key="5">
    <source>
        <dbReference type="ARBA" id="ARBA00022692"/>
    </source>
</evidence>
<reference evidence="13" key="1">
    <citation type="submission" date="2020-07" db="EMBL/GenBank/DDBJ databases">
        <title>Huge and variable diversity of episymbiotic CPR bacteria and DPANN archaea in groundwater ecosystems.</title>
        <authorList>
            <person name="He C.Y."/>
            <person name="Keren R."/>
            <person name="Whittaker M."/>
            <person name="Farag I.F."/>
            <person name="Doudna J."/>
            <person name="Cate J.H.D."/>
            <person name="Banfield J.F."/>
        </authorList>
    </citation>
    <scope>NUCLEOTIDE SEQUENCE</scope>
    <source>
        <strain evidence="13">NC_groundwater_672_Ag_B-0.1um_62_36</strain>
    </source>
</reference>
<dbReference type="Gene3D" id="3.30.300.30">
    <property type="match status" value="1"/>
</dbReference>
<evidence type="ECO:0000256" key="6">
    <source>
        <dbReference type="ARBA" id="ARBA00022989"/>
    </source>
</evidence>
<dbReference type="GO" id="GO:0003774">
    <property type="term" value="F:cytoskeletal motor activity"/>
    <property type="evidence" value="ECO:0007669"/>
    <property type="project" value="InterPro"/>
</dbReference>
<keyword evidence="13" id="KW-0282">Flagellum</keyword>
<dbReference type="Proteomes" id="UP000769766">
    <property type="component" value="Unassembled WGS sequence"/>
</dbReference>
<feature type="transmembrane region" description="Helical" evidence="10">
    <location>
        <begin position="25"/>
        <end position="45"/>
    </location>
</feature>
<evidence type="ECO:0000256" key="3">
    <source>
        <dbReference type="ARBA" id="ARBA00007971"/>
    </source>
</evidence>
<accession>A0A932FWB0</accession>
<dbReference type="GO" id="GO:0009431">
    <property type="term" value="C:bacterial-type flagellum basal body, MS ring"/>
    <property type="evidence" value="ECO:0007669"/>
    <property type="project" value="InterPro"/>
</dbReference>
<dbReference type="Pfam" id="PF08345">
    <property type="entry name" value="YscJ_FliF_C"/>
    <property type="match status" value="1"/>
</dbReference>
<evidence type="ECO:0000313" key="13">
    <source>
        <dbReference type="EMBL" id="MBI2877620.1"/>
    </source>
</evidence>
<feature type="domain" description="Flagellar M-ring N-terminal" evidence="11">
    <location>
        <begin position="46"/>
        <end position="220"/>
    </location>
</feature>
<evidence type="ECO:0000256" key="1">
    <source>
        <dbReference type="ARBA" id="ARBA00004117"/>
    </source>
</evidence>
<comment type="caution">
    <text evidence="13">The sequence shown here is derived from an EMBL/GenBank/DDBJ whole genome shotgun (WGS) entry which is preliminary data.</text>
</comment>
<evidence type="ECO:0000259" key="11">
    <source>
        <dbReference type="Pfam" id="PF01514"/>
    </source>
</evidence>
<dbReference type="GO" id="GO:0071973">
    <property type="term" value="P:bacterial-type flagellum-dependent cell motility"/>
    <property type="evidence" value="ECO:0007669"/>
    <property type="project" value="InterPro"/>
</dbReference>
<dbReference type="InterPro" id="IPR006182">
    <property type="entry name" value="FliF_N_dom"/>
</dbReference>
<dbReference type="InterPro" id="IPR045851">
    <property type="entry name" value="AMP-bd_C_sf"/>
</dbReference>
<dbReference type="Pfam" id="PF01514">
    <property type="entry name" value="YscJ_FliF"/>
    <property type="match status" value="1"/>
</dbReference>
<dbReference type="PANTHER" id="PTHR30046">
    <property type="entry name" value="FLAGELLAR M-RING PROTEIN"/>
    <property type="match status" value="1"/>
</dbReference>
<dbReference type="InterPro" id="IPR043427">
    <property type="entry name" value="YscJ/FliF"/>
</dbReference>
<evidence type="ECO:0000256" key="2">
    <source>
        <dbReference type="ARBA" id="ARBA00004651"/>
    </source>
</evidence>
<dbReference type="PRINTS" id="PR01009">
    <property type="entry name" value="FLGMRINGFLIF"/>
</dbReference>
<evidence type="ECO:0000256" key="9">
    <source>
        <dbReference type="SAM" id="MobiDB-lite"/>
    </source>
</evidence>
<dbReference type="EMBL" id="JACPRF010000372">
    <property type="protein sequence ID" value="MBI2877620.1"/>
    <property type="molecule type" value="Genomic_DNA"/>
</dbReference>
<dbReference type="AlphaFoldDB" id="A0A932FWB0"/>
<dbReference type="GO" id="GO:0005886">
    <property type="term" value="C:plasma membrane"/>
    <property type="evidence" value="ECO:0007669"/>
    <property type="project" value="UniProtKB-SubCell"/>
</dbReference>
<dbReference type="PANTHER" id="PTHR30046:SF0">
    <property type="entry name" value="FLAGELLAR M-RING PROTEIN"/>
    <property type="match status" value="1"/>
</dbReference>
<feature type="compositionally biased region" description="Low complexity" evidence="9">
    <location>
        <begin position="304"/>
        <end position="313"/>
    </location>
</feature>
<keyword evidence="8" id="KW-0975">Bacterial flagellum</keyword>
<dbReference type="PIRSF" id="PIRSF004862">
    <property type="entry name" value="FliF"/>
    <property type="match status" value="1"/>
</dbReference>
<feature type="region of interest" description="Disordered" evidence="9">
    <location>
        <begin position="277"/>
        <end position="333"/>
    </location>
</feature>
<dbReference type="NCBIfam" id="TIGR00206">
    <property type="entry name" value="fliF"/>
    <property type="match status" value="1"/>
</dbReference>
<keyword evidence="13" id="KW-0969">Cilium</keyword>
<evidence type="ECO:0000313" key="14">
    <source>
        <dbReference type="Proteomes" id="UP000769766"/>
    </source>
</evidence>
<keyword evidence="5 10" id="KW-0812">Transmembrane</keyword>
<comment type="similarity">
    <text evidence="3">Belongs to the FliF family.</text>
</comment>
<gene>
    <name evidence="13" type="primary">fliF</name>
    <name evidence="13" type="ORF">HYY20_12140</name>
</gene>
<sequence length="527" mass="58829">MAELWSRLVQGISQRLADLSAGKKIVLALTLGMGVAALVVAILWLKRPQYQPLFTNLNPDDAGSVTAKLKEDQVPYRLEDGGRSILVPAERVYDIRLELAGQGLPQGGGVGFEIFDRHNLGTTEFVQKLNYRRALQGELARTISQLEEVDQARVHLVIPEKALFVQDQETASASVVLKLEPGREIKGQQIQGIVHLVSSSVEGLKPERITIIDQRGRILSSGSGESDLQKLTSSQLEYQRLVEREMERQIQSMLEQVLGPQKVIARVSAAMDFDRIERTEESYDPDTTVVRSEQRSNETSNGAGPVPMGVPGVQSNLPGGTPGSSSASPSQYKRENETINYEISKVTRHVIEPMGKIRRLSVAVLIDGKYRPLPNKPGEQEYLPRSPEELSRYQSIVKKAVGYSEERKDQVEVASFPFETTRLAWEGAEEKGKGWEYGRMVLPYGFVLLLCGLIFFFLIRPLIRWLTVPVPVSPRITRELPPTVEELEAALLPGAERALGEPLRERVLRLADADPVRTAQMIRNWLR</sequence>
<evidence type="ECO:0000256" key="7">
    <source>
        <dbReference type="ARBA" id="ARBA00023136"/>
    </source>
</evidence>
<feature type="transmembrane region" description="Helical" evidence="10">
    <location>
        <begin position="441"/>
        <end position="463"/>
    </location>
</feature>
<name>A0A932FWB0_UNCTE</name>
<organism evidence="13 14">
    <name type="scientific">Tectimicrobiota bacterium</name>
    <dbReference type="NCBI Taxonomy" id="2528274"/>
    <lineage>
        <taxon>Bacteria</taxon>
        <taxon>Pseudomonadati</taxon>
        <taxon>Nitrospinota/Tectimicrobiota group</taxon>
        <taxon>Candidatus Tectimicrobiota</taxon>
    </lineage>
</organism>
<evidence type="ECO:0000259" key="12">
    <source>
        <dbReference type="Pfam" id="PF08345"/>
    </source>
</evidence>
<dbReference type="InterPro" id="IPR000067">
    <property type="entry name" value="FlgMring_FliF"/>
</dbReference>
<proteinExistence type="inferred from homology"/>
<evidence type="ECO:0000256" key="4">
    <source>
        <dbReference type="ARBA" id="ARBA00022475"/>
    </source>
</evidence>
<dbReference type="InterPro" id="IPR013556">
    <property type="entry name" value="Flag_M-ring_C"/>
</dbReference>
<comment type="subcellular location">
    <subcellularLocation>
        <location evidence="1">Bacterial flagellum basal body</location>
    </subcellularLocation>
    <subcellularLocation>
        <location evidence="2">Cell membrane</location>
        <topology evidence="2">Multi-pass membrane protein</topology>
    </subcellularLocation>
</comment>
<feature type="domain" description="Flagellar M-ring C-terminal" evidence="12">
    <location>
        <begin position="254"/>
        <end position="418"/>
    </location>
</feature>
<feature type="non-terminal residue" evidence="13">
    <location>
        <position position="527"/>
    </location>
</feature>
<protein>
    <submittedName>
        <fullName evidence="13">Flagellar M-ring protein FliF</fullName>
    </submittedName>
</protein>
<keyword evidence="7 10" id="KW-0472">Membrane</keyword>
<keyword evidence="13" id="KW-0966">Cell projection</keyword>
<keyword evidence="6 10" id="KW-1133">Transmembrane helix</keyword>
<keyword evidence="4" id="KW-1003">Cell membrane</keyword>
<evidence type="ECO:0000256" key="8">
    <source>
        <dbReference type="ARBA" id="ARBA00023143"/>
    </source>
</evidence>
<evidence type="ECO:0000256" key="10">
    <source>
        <dbReference type="SAM" id="Phobius"/>
    </source>
</evidence>